<sequence length="193" mass="21325">MKVTSGWSNNCKDMLEVDSGQHGAKSITIACNSYLYQYAGFVKSSKDLRAYRVTRGWILDQVRPVVGTHKEQTSFEVGAELSSRRFPFPVVTSEEMVNVNNLHSCSSAVFAQPPGKVVSVYRSVRQDMFVSPVLTNVLSRGMTGDESQLCGQVKSGQVIGSRRLLFHAIKLKMASASVAFFSHLVHDDSKCQQ</sequence>
<proteinExistence type="predicted"/>
<evidence type="ECO:0000313" key="1">
    <source>
        <dbReference type="EMBL" id="KAK3749080.1"/>
    </source>
</evidence>
<dbReference type="AlphaFoldDB" id="A0AAE0YLL7"/>
<dbReference type="Proteomes" id="UP001283361">
    <property type="component" value="Unassembled WGS sequence"/>
</dbReference>
<reference evidence="1" key="1">
    <citation type="journal article" date="2023" name="G3 (Bethesda)">
        <title>A reference genome for the long-term kleptoplast-retaining sea slug Elysia crispata morphotype clarki.</title>
        <authorList>
            <person name="Eastman K.E."/>
            <person name="Pendleton A.L."/>
            <person name="Shaikh M.A."/>
            <person name="Suttiyut T."/>
            <person name="Ogas R."/>
            <person name="Tomko P."/>
            <person name="Gavelis G."/>
            <person name="Widhalm J.R."/>
            <person name="Wisecaver J.H."/>
        </authorList>
    </citation>
    <scope>NUCLEOTIDE SEQUENCE</scope>
    <source>
        <strain evidence="1">ECLA1</strain>
    </source>
</reference>
<evidence type="ECO:0000313" key="2">
    <source>
        <dbReference type="Proteomes" id="UP001283361"/>
    </source>
</evidence>
<organism evidence="1 2">
    <name type="scientific">Elysia crispata</name>
    <name type="common">lettuce slug</name>
    <dbReference type="NCBI Taxonomy" id="231223"/>
    <lineage>
        <taxon>Eukaryota</taxon>
        <taxon>Metazoa</taxon>
        <taxon>Spiralia</taxon>
        <taxon>Lophotrochozoa</taxon>
        <taxon>Mollusca</taxon>
        <taxon>Gastropoda</taxon>
        <taxon>Heterobranchia</taxon>
        <taxon>Euthyneura</taxon>
        <taxon>Panpulmonata</taxon>
        <taxon>Sacoglossa</taxon>
        <taxon>Placobranchoidea</taxon>
        <taxon>Plakobranchidae</taxon>
        <taxon>Elysia</taxon>
    </lineage>
</organism>
<comment type="caution">
    <text evidence="1">The sequence shown here is derived from an EMBL/GenBank/DDBJ whole genome shotgun (WGS) entry which is preliminary data.</text>
</comment>
<gene>
    <name evidence="1" type="ORF">RRG08_034054</name>
</gene>
<dbReference type="EMBL" id="JAWDGP010005963">
    <property type="protein sequence ID" value="KAK3749080.1"/>
    <property type="molecule type" value="Genomic_DNA"/>
</dbReference>
<keyword evidence="2" id="KW-1185">Reference proteome</keyword>
<name>A0AAE0YLL7_9GAST</name>
<protein>
    <submittedName>
        <fullName evidence="1">Uncharacterized protein</fullName>
    </submittedName>
</protein>
<accession>A0AAE0YLL7</accession>